<dbReference type="EMBL" id="LAZR01000008">
    <property type="protein sequence ID" value="KKO09112.1"/>
    <property type="molecule type" value="Genomic_DNA"/>
</dbReference>
<organism evidence="1">
    <name type="scientific">marine sediment metagenome</name>
    <dbReference type="NCBI Taxonomy" id="412755"/>
    <lineage>
        <taxon>unclassified sequences</taxon>
        <taxon>metagenomes</taxon>
        <taxon>ecological metagenomes</taxon>
    </lineage>
</organism>
<dbReference type="PANTHER" id="PTHR30203">
    <property type="entry name" value="OUTER MEMBRANE CATION EFFLUX PROTEIN"/>
    <property type="match status" value="1"/>
</dbReference>
<dbReference type="Pfam" id="PF02321">
    <property type="entry name" value="OEP"/>
    <property type="match status" value="2"/>
</dbReference>
<dbReference type="SUPFAM" id="SSF56954">
    <property type="entry name" value="Outer membrane efflux proteins (OEP)"/>
    <property type="match status" value="1"/>
</dbReference>
<gene>
    <name evidence="1" type="ORF">LCGC14_0042310</name>
</gene>
<dbReference type="Gene3D" id="1.20.1600.10">
    <property type="entry name" value="Outer membrane efflux proteins (OEP)"/>
    <property type="match status" value="1"/>
</dbReference>
<dbReference type="GO" id="GO:0015562">
    <property type="term" value="F:efflux transmembrane transporter activity"/>
    <property type="evidence" value="ECO:0007669"/>
    <property type="project" value="InterPro"/>
</dbReference>
<evidence type="ECO:0008006" key="2">
    <source>
        <dbReference type="Google" id="ProtNLM"/>
    </source>
</evidence>
<sequence length="428" mass="47298">MKIIKQFGVVSRHRHLEALLCTACLFCAGSAYAADGMSLDDAIVATLTRSPELLAFNYAMDAQDGRIVQAGLSPRPALGVSVENVLGTGTAQGFSGTEATVSIAWVLEGDLRQRRIDTARAGSQVLAAEADIMRLDAAAETARHYTDALAQQMRREIADQALALAQETVVAIQARVDAGTTLTAELSRAQAALARRALYREDIDHELEAAYHRLAAQWGELTPTFEQVEGDPLNLPDLEPFDVLVERIERSPELSRYLSEQRLNEAALRLEQAQSRGLWRFNAGIKRIQSTSDTGFVAGVTIPLSRGNNNQGRIAEARARLQRSEASEEAARVRIQTALLVLYLELEHSIHRVETLRDNVIPRFEKALSESRRAYELGRYSYLEWLQAQNDVLDSRSELAEASIQAHLRMIEIERLTGVRLAQAATAE</sequence>
<name>A0A0F9YAJ7_9ZZZZ</name>
<dbReference type="InterPro" id="IPR003423">
    <property type="entry name" value="OMP_efflux"/>
</dbReference>
<accession>A0A0F9YAJ7</accession>
<comment type="caution">
    <text evidence="1">The sequence shown here is derived from an EMBL/GenBank/DDBJ whole genome shotgun (WGS) entry which is preliminary data.</text>
</comment>
<dbReference type="PANTHER" id="PTHR30203:SF24">
    <property type="entry name" value="BLR4935 PROTEIN"/>
    <property type="match status" value="1"/>
</dbReference>
<evidence type="ECO:0000313" key="1">
    <source>
        <dbReference type="EMBL" id="KKO09112.1"/>
    </source>
</evidence>
<dbReference type="InterPro" id="IPR010131">
    <property type="entry name" value="MdtP/NodT-like"/>
</dbReference>
<dbReference type="AlphaFoldDB" id="A0A0F9YAJ7"/>
<reference evidence="1" key="1">
    <citation type="journal article" date="2015" name="Nature">
        <title>Complex archaea that bridge the gap between prokaryotes and eukaryotes.</title>
        <authorList>
            <person name="Spang A."/>
            <person name="Saw J.H."/>
            <person name="Jorgensen S.L."/>
            <person name="Zaremba-Niedzwiedzka K."/>
            <person name="Martijn J."/>
            <person name="Lind A.E."/>
            <person name="van Eijk R."/>
            <person name="Schleper C."/>
            <person name="Guy L."/>
            <person name="Ettema T.J."/>
        </authorList>
    </citation>
    <scope>NUCLEOTIDE SEQUENCE</scope>
</reference>
<protein>
    <recommendedName>
        <fullName evidence="2">Transporter</fullName>
    </recommendedName>
</protein>
<proteinExistence type="predicted"/>